<proteinExistence type="predicted"/>
<dbReference type="GeneID" id="93607829"/>
<dbReference type="InParanoid" id="I1BIX3"/>
<dbReference type="RefSeq" id="XP_067511549.1">
    <property type="nucleotide sequence ID" value="XM_067655448.1"/>
</dbReference>
<accession>I1BIX3</accession>
<evidence type="ECO:0000313" key="2">
    <source>
        <dbReference type="Proteomes" id="UP000009138"/>
    </source>
</evidence>
<gene>
    <name evidence="1" type="ORF">RO3G_00857</name>
</gene>
<keyword evidence="2" id="KW-1185">Reference proteome</keyword>
<dbReference type="VEuPathDB" id="FungiDB:RO3G_00857"/>
<sequence length="35" mass="4173">MSYSERSRCVHWRLGWSPGNQPKPCHKHPDRSHSK</sequence>
<reference evidence="1 2" key="1">
    <citation type="journal article" date="2009" name="PLoS Genet.">
        <title>Genomic analysis of the basal lineage fungus Rhizopus oryzae reveals a whole-genome duplication.</title>
        <authorList>
            <person name="Ma L.-J."/>
            <person name="Ibrahim A.S."/>
            <person name="Skory C."/>
            <person name="Grabherr M.G."/>
            <person name="Burger G."/>
            <person name="Butler M."/>
            <person name="Elias M."/>
            <person name="Idnurm A."/>
            <person name="Lang B.F."/>
            <person name="Sone T."/>
            <person name="Abe A."/>
            <person name="Calvo S.E."/>
            <person name="Corrochano L.M."/>
            <person name="Engels R."/>
            <person name="Fu J."/>
            <person name="Hansberg W."/>
            <person name="Kim J.-M."/>
            <person name="Kodira C.D."/>
            <person name="Koehrsen M.J."/>
            <person name="Liu B."/>
            <person name="Miranda-Saavedra D."/>
            <person name="O'Leary S."/>
            <person name="Ortiz-Castellanos L."/>
            <person name="Poulter R."/>
            <person name="Rodriguez-Romero J."/>
            <person name="Ruiz-Herrera J."/>
            <person name="Shen Y.-Q."/>
            <person name="Zeng Q."/>
            <person name="Galagan J."/>
            <person name="Birren B.W."/>
            <person name="Cuomo C.A."/>
            <person name="Wickes B.L."/>
        </authorList>
    </citation>
    <scope>NUCLEOTIDE SEQUENCE [LARGE SCALE GENOMIC DNA]</scope>
    <source>
        <strain evidence="2">RA 99-880 / ATCC MYA-4621 / FGSC 9543 / NRRL 43880</strain>
    </source>
</reference>
<dbReference type="Proteomes" id="UP000009138">
    <property type="component" value="Unassembled WGS sequence"/>
</dbReference>
<dbReference type="OrthoDB" id="2277247at2759"/>
<organism evidence="1 2">
    <name type="scientific">Rhizopus delemar (strain RA 99-880 / ATCC MYA-4621 / FGSC 9543 / NRRL 43880)</name>
    <name type="common">Mucormycosis agent</name>
    <name type="synonym">Rhizopus arrhizus var. delemar</name>
    <dbReference type="NCBI Taxonomy" id="246409"/>
    <lineage>
        <taxon>Eukaryota</taxon>
        <taxon>Fungi</taxon>
        <taxon>Fungi incertae sedis</taxon>
        <taxon>Mucoromycota</taxon>
        <taxon>Mucoromycotina</taxon>
        <taxon>Mucoromycetes</taxon>
        <taxon>Mucorales</taxon>
        <taxon>Mucorineae</taxon>
        <taxon>Rhizopodaceae</taxon>
        <taxon>Rhizopus</taxon>
    </lineage>
</organism>
<name>I1BIX3_RHIO9</name>
<evidence type="ECO:0000313" key="1">
    <source>
        <dbReference type="EMBL" id="EIE76153.1"/>
    </source>
</evidence>
<protein>
    <submittedName>
        <fullName evidence="1">Uncharacterized protein</fullName>
    </submittedName>
</protein>
<dbReference type="EMBL" id="CH476732">
    <property type="protein sequence ID" value="EIE76153.1"/>
    <property type="molecule type" value="Genomic_DNA"/>
</dbReference>
<dbReference type="AlphaFoldDB" id="I1BIX3"/>